<reference evidence="1" key="1">
    <citation type="journal article" date="2023" name="Int. J. Mol. Sci.">
        <title>Metagenomics Revealed a New Genus 'Candidatus Thiocaldithrix dubininis' gen. nov., sp. nov. and a New Species 'Candidatus Thiothrix putei' sp. nov. in the Family Thiotrichaceae, Some Members of Which Have Traits of Both Na+- and H+-Motive Energetics.</title>
        <authorList>
            <person name="Ravin N.V."/>
            <person name="Muntyan M.S."/>
            <person name="Smolyakov D.D."/>
            <person name="Rudenko T.S."/>
            <person name="Beletsky A.V."/>
            <person name="Mardanov A.V."/>
            <person name="Grabovich M.Y."/>
        </authorList>
    </citation>
    <scope>NUCLEOTIDE SEQUENCE</scope>
    <source>
        <strain evidence="1">GKL-01</strain>
    </source>
</reference>
<dbReference type="InterPro" id="IPR027417">
    <property type="entry name" value="P-loop_NTPase"/>
</dbReference>
<organism evidence="1">
    <name type="scientific">Candidatus Thiocaldithrix dubininis</name>
    <dbReference type="NCBI Taxonomy" id="3080823"/>
    <lineage>
        <taxon>Bacteria</taxon>
        <taxon>Pseudomonadati</taxon>
        <taxon>Pseudomonadota</taxon>
        <taxon>Gammaproteobacteria</taxon>
        <taxon>Thiotrichales</taxon>
        <taxon>Thiotrichaceae</taxon>
        <taxon>Candidatus Thiocaldithrix</taxon>
    </lineage>
</organism>
<sequence length="286" mass="33253">MRLTVEQYRQWEHKKVTLVGMSGVGKTHLSSLLREQNWFHYSGDYRIGTRYLDEDILDLIKEQAMKVPFLRELLRNDWIYIRNNIRIADLGPVLSFVGKLGNPELGGVPLEDFIRRQAQYRDAEIAAMRDVPEFIRKAQLIYGYSHFVNDVGGSLCELDEPSVIELLAEHTLILYIQVTTKAEEQKLIDRARSDPKPLYYRPQFLQEQLAIYLQEKGLSYAAQMNPDDFTRWIFPRLFHSRIPRYESIARDYGYTVTSEEVAQVKSEADFNALIEKAIARQSAKTA</sequence>
<dbReference type="Proteomes" id="UP001300672">
    <property type="component" value="Chromosome"/>
</dbReference>
<dbReference type="EMBL" id="CP124755">
    <property type="protein sequence ID" value="WGZ89972.1"/>
    <property type="molecule type" value="Genomic_DNA"/>
</dbReference>
<dbReference type="Gene3D" id="3.40.50.300">
    <property type="entry name" value="P-loop containing nucleotide triphosphate hydrolases"/>
    <property type="match status" value="1"/>
</dbReference>
<evidence type="ECO:0000313" key="1">
    <source>
        <dbReference type="EMBL" id="WGZ89972.1"/>
    </source>
</evidence>
<protein>
    <submittedName>
        <fullName evidence="1">ATPase</fullName>
    </submittedName>
</protein>
<reference evidence="1" key="2">
    <citation type="submission" date="2023-04" db="EMBL/GenBank/DDBJ databases">
        <authorList>
            <person name="Beletskiy A.V."/>
            <person name="Mardanov A.V."/>
            <person name="Ravin N.V."/>
        </authorList>
    </citation>
    <scope>NUCLEOTIDE SEQUENCE</scope>
    <source>
        <strain evidence="1">GKL-01</strain>
    </source>
</reference>
<proteinExistence type="predicted"/>
<dbReference type="SUPFAM" id="SSF52540">
    <property type="entry name" value="P-loop containing nucleoside triphosphate hydrolases"/>
    <property type="match status" value="1"/>
</dbReference>
<accession>A0AA95KJ65</accession>
<name>A0AA95KJ65_9GAMM</name>
<gene>
    <name evidence="1" type="ORF">QJT80_10715</name>
</gene>
<dbReference type="KEGG" id="tdu:QJT80_10715"/>
<dbReference type="AlphaFoldDB" id="A0AA95KJ65"/>